<accession>A0A2S8NV45</accession>
<organism evidence="4 5">
    <name type="scientific">Candidatus Phytoplasma phoenicium</name>
    <dbReference type="NCBI Taxonomy" id="198422"/>
    <lineage>
        <taxon>Bacteria</taxon>
        <taxon>Bacillati</taxon>
        <taxon>Mycoplasmatota</taxon>
        <taxon>Mollicutes</taxon>
        <taxon>Acholeplasmatales</taxon>
        <taxon>Acholeplasmataceae</taxon>
        <taxon>Candidatus Phytoplasma</taxon>
        <taxon>16SrIX (Pigeon pea witches'-broom group)</taxon>
    </lineage>
</organism>
<dbReference type="Pfam" id="PF00216">
    <property type="entry name" value="Bac_DNA_binding"/>
    <property type="match status" value="1"/>
</dbReference>
<protein>
    <recommendedName>
        <fullName evidence="6">DNA-binding protein</fullName>
    </recommendedName>
</protein>
<sequence>MTKKELVSKMSEQLGIKTSQTREFFACLMNNIEQALRNKDKVIIDKLGIIELRKKKERMCKVPKSQKILLVPAKEVPVFRVNKKFKESFE</sequence>
<gene>
    <name evidence="4" type="ORF">C6B37_00760</name>
</gene>
<comment type="similarity">
    <text evidence="3">Belongs to the bacterial histone-like protein family.</text>
</comment>
<dbReference type="EMBL" id="PUUG01000011">
    <property type="protein sequence ID" value="PQP79856.1"/>
    <property type="molecule type" value="Genomic_DNA"/>
</dbReference>
<name>A0A2S8NV45_9MOLU</name>
<dbReference type="PANTHER" id="PTHR33175">
    <property type="entry name" value="DNA-BINDING PROTEIN HU"/>
    <property type="match status" value="1"/>
</dbReference>
<keyword evidence="1" id="KW-0226">DNA condensation</keyword>
<keyword evidence="2" id="KW-0238">DNA-binding</keyword>
<dbReference type="GO" id="GO:0030527">
    <property type="term" value="F:structural constituent of chromatin"/>
    <property type="evidence" value="ECO:0007669"/>
    <property type="project" value="InterPro"/>
</dbReference>
<evidence type="ECO:0000256" key="2">
    <source>
        <dbReference type="ARBA" id="ARBA00023125"/>
    </source>
</evidence>
<comment type="caution">
    <text evidence="4">The sequence shown here is derived from an EMBL/GenBank/DDBJ whole genome shotgun (WGS) entry which is preliminary data.</text>
</comment>
<proteinExistence type="inferred from homology"/>
<dbReference type="AlphaFoldDB" id="A0A2S8NV45"/>
<dbReference type="GO" id="GO:0005829">
    <property type="term" value="C:cytosol"/>
    <property type="evidence" value="ECO:0007669"/>
    <property type="project" value="TreeGrafter"/>
</dbReference>
<dbReference type="Gene3D" id="4.10.520.10">
    <property type="entry name" value="IHF-like DNA-binding proteins"/>
    <property type="match status" value="1"/>
</dbReference>
<reference evidence="4 5" key="1">
    <citation type="submission" date="2018-02" db="EMBL/GenBank/DDBJ databases">
        <title>Metagenomics reveals mixed infection of spiroplasma and phytoplasma in chicory.</title>
        <authorList>
            <person name="Polano C."/>
            <person name="Moruzzi S."/>
            <person name="Ermacora P."/>
            <person name="Ferrini F."/>
            <person name="Martini M."/>
            <person name="Firrao G."/>
        </authorList>
    </citation>
    <scope>NUCLEOTIDE SEQUENCE [LARGE SCALE GENOMIC DNA]</scope>
    <source>
        <strain evidence="4 5">ChiP</strain>
    </source>
</reference>
<dbReference type="InterPro" id="IPR000119">
    <property type="entry name" value="Hist_DNA-bd"/>
</dbReference>
<evidence type="ECO:0000256" key="1">
    <source>
        <dbReference type="ARBA" id="ARBA00023067"/>
    </source>
</evidence>
<dbReference type="GO" id="GO:0003677">
    <property type="term" value="F:DNA binding"/>
    <property type="evidence" value="ECO:0007669"/>
    <property type="project" value="UniProtKB-KW"/>
</dbReference>
<dbReference type="GO" id="GO:0030261">
    <property type="term" value="P:chromosome condensation"/>
    <property type="evidence" value="ECO:0007669"/>
    <property type="project" value="UniProtKB-KW"/>
</dbReference>
<dbReference type="Proteomes" id="UP000238672">
    <property type="component" value="Unassembled WGS sequence"/>
</dbReference>
<evidence type="ECO:0000313" key="5">
    <source>
        <dbReference type="Proteomes" id="UP000238672"/>
    </source>
</evidence>
<evidence type="ECO:0008006" key="6">
    <source>
        <dbReference type="Google" id="ProtNLM"/>
    </source>
</evidence>
<evidence type="ECO:0000256" key="3">
    <source>
        <dbReference type="RuleBase" id="RU003939"/>
    </source>
</evidence>
<dbReference type="InterPro" id="IPR010992">
    <property type="entry name" value="IHF-like_DNA-bd_dom_sf"/>
</dbReference>
<dbReference type="PANTHER" id="PTHR33175:SF3">
    <property type="entry name" value="DNA-BINDING PROTEIN HU-BETA"/>
    <property type="match status" value="1"/>
</dbReference>
<dbReference type="SMART" id="SM00411">
    <property type="entry name" value="BHL"/>
    <property type="match status" value="1"/>
</dbReference>
<keyword evidence="5" id="KW-1185">Reference proteome</keyword>
<evidence type="ECO:0000313" key="4">
    <source>
        <dbReference type="EMBL" id="PQP79856.1"/>
    </source>
</evidence>
<dbReference type="SUPFAM" id="SSF47729">
    <property type="entry name" value="IHF-like DNA-binding proteins"/>
    <property type="match status" value="1"/>
</dbReference>